<dbReference type="OrthoDB" id="1695311at2"/>
<accession>A0A0R1TDJ0</accession>
<sequence length="425" mass="48856">MKKSVLTNAYTVQATYGEKFKKLLDVFFVSPKYKDMSVHAKVAYGFLMDRQNYSAKNGWVDKQGRIYFVYTIKQFENLLGCKRNKAVKVKQELMNHGLLYQERQANQASRLYLLRPEVTEKDTFFIDNREKLALLSLEEQEAVYQYHLANGAKDSQIFPEPTASDFSDSQIFLEKETPFTEKNSINSVENTEKTLLNQGSLKNKLPKNPGKSRKFKKQTSEETPVNQGSLKNKLPEMPVNQGSLQNQLYLYLDNLDTNRYYIDTKGDSAKTQNQKSVSSVPQFTEEQIRLQNQDLLEHATSFMSNQQGGLTPLRPETINLIKLWSTSMEELEVTVKTIMNAKAYVEKTLSCDIFLEDQSVQDEVAKTLRSVYNRLRSGKVSNLQNYLYRSMLSTFQNCYNANVPARPKDAQGINDLYRKMAGKRG</sequence>
<feature type="region of interest" description="Disordered" evidence="1">
    <location>
        <begin position="196"/>
        <end position="237"/>
    </location>
</feature>
<name>A0A0R1TDJ0_9LACO</name>
<dbReference type="Proteomes" id="UP000051048">
    <property type="component" value="Unassembled WGS sequence"/>
</dbReference>
<dbReference type="STRING" id="1423740.FC36_GL000853"/>
<dbReference type="InterPro" id="IPR041151">
    <property type="entry name" value="Bac_RepA_C"/>
</dbReference>
<reference evidence="4 5" key="1">
    <citation type="journal article" date="2015" name="Genome Announc.">
        <title>Expanding the biotechnology potential of lactobacilli through comparative genomics of 213 strains and associated genera.</title>
        <authorList>
            <person name="Sun Z."/>
            <person name="Harris H.M."/>
            <person name="McCann A."/>
            <person name="Guo C."/>
            <person name="Argimon S."/>
            <person name="Zhang W."/>
            <person name="Yang X."/>
            <person name="Jeffery I.B."/>
            <person name="Cooney J.C."/>
            <person name="Kagawa T.F."/>
            <person name="Liu W."/>
            <person name="Song Y."/>
            <person name="Salvetti E."/>
            <person name="Wrobel A."/>
            <person name="Rasinkangas P."/>
            <person name="Parkhill J."/>
            <person name="Rea M.C."/>
            <person name="O'Sullivan O."/>
            <person name="Ritari J."/>
            <person name="Douillard F.P."/>
            <person name="Paul Ross R."/>
            <person name="Yang R."/>
            <person name="Briner A.E."/>
            <person name="Felis G.E."/>
            <person name="de Vos W.M."/>
            <person name="Barrangou R."/>
            <person name="Klaenhammer T.R."/>
            <person name="Caufield P.W."/>
            <person name="Cui Y."/>
            <person name="Zhang H."/>
            <person name="O'Toole P.W."/>
        </authorList>
    </citation>
    <scope>NUCLEOTIDE SEQUENCE [LARGE SCALE GENOMIC DNA]</scope>
    <source>
        <strain evidence="4 5">DSM 15833</strain>
    </source>
</reference>
<comment type="caution">
    <text evidence="4">The sequence shown here is derived from an EMBL/GenBank/DDBJ whole genome shotgun (WGS) entry which is preliminary data.</text>
</comment>
<feature type="domain" description="Replication initiator A N-terminal" evidence="2">
    <location>
        <begin position="19"/>
        <end position="93"/>
    </location>
</feature>
<dbReference type="PATRIC" id="fig|1423740.3.peg.907"/>
<organism evidence="4 5">
    <name type="scientific">Ligilactobacillus equi DSM 15833 = JCM 10991</name>
    <dbReference type="NCBI Taxonomy" id="1423740"/>
    <lineage>
        <taxon>Bacteria</taxon>
        <taxon>Bacillati</taxon>
        <taxon>Bacillota</taxon>
        <taxon>Bacilli</taxon>
        <taxon>Lactobacillales</taxon>
        <taxon>Lactobacillaceae</taxon>
        <taxon>Ligilactobacillus</taxon>
    </lineage>
</organism>
<dbReference type="Pfam" id="PF18008">
    <property type="entry name" value="Bac_RepA_C"/>
    <property type="match status" value="1"/>
</dbReference>
<gene>
    <name evidence="4" type="ORF">FC36_GL000853</name>
</gene>
<proteinExistence type="predicted"/>
<feature type="compositionally biased region" description="Polar residues" evidence="1">
    <location>
        <begin position="221"/>
        <end position="230"/>
    </location>
</feature>
<feature type="domain" description="Replication initiator protein A C-terminal" evidence="3">
    <location>
        <begin position="313"/>
        <end position="400"/>
    </location>
</feature>
<dbReference type="EMBL" id="AZFH01000120">
    <property type="protein sequence ID" value="KRL79200.1"/>
    <property type="molecule type" value="Genomic_DNA"/>
</dbReference>
<protein>
    <submittedName>
        <fullName evidence="4">Replication initiator protein</fullName>
    </submittedName>
</protein>
<dbReference type="AlphaFoldDB" id="A0A0R1TDJ0"/>
<dbReference type="InterPro" id="IPR010724">
    <property type="entry name" value="RepA_N"/>
</dbReference>
<evidence type="ECO:0000259" key="2">
    <source>
        <dbReference type="Pfam" id="PF06970"/>
    </source>
</evidence>
<evidence type="ECO:0000259" key="3">
    <source>
        <dbReference type="Pfam" id="PF18008"/>
    </source>
</evidence>
<evidence type="ECO:0000313" key="4">
    <source>
        <dbReference type="EMBL" id="KRL79200.1"/>
    </source>
</evidence>
<evidence type="ECO:0000256" key="1">
    <source>
        <dbReference type="SAM" id="MobiDB-lite"/>
    </source>
</evidence>
<dbReference type="RefSeq" id="WP_025021036.1">
    <property type="nucleotide sequence ID" value="NZ_AZFH01000120.1"/>
</dbReference>
<evidence type="ECO:0000313" key="5">
    <source>
        <dbReference type="Proteomes" id="UP000051048"/>
    </source>
</evidence>
<dbReference type="Pfam" id="PF06970">
    <property type="entry name" value="RepA_N"/>
    <property type="match status" value="1"/>
</dbReference>